<dbReference type="SUPFAM" id="SSF51161">
    <property type="entry name" value="Trimeric LpxA-like enzymes"/>
    <property type="match status" value="1"/>
</dbReference>
<dbReference type="InterPro" id="IPR011004">
    <property type="entry name" value="Trimer_LpxA-like_sf"/>
</dbReference>
<evidence type="ECO:0000256" key="1">
    <source>
        <dbReference type="ARBA" id="ARBA00007274"/>
    </source>
</evidence>
<dbReference type="Proteomes" id="UP000279562">
    <property type="component" value="Unassembled WGS sequence"/>
</dbReference>
<proteinExistence type="inferred from homology"/>
<gene>
    <name evidence="5" type="ORF">EII33_10225</name>
</gene>
<sequence length="218" mass="24355">MVMLKYILGFFKYIFNKRVSLFARIDSVSAISRKATVYRHAQIFNSRIDDYSYVGVNTKVICAEVGRFCSIGESCICGMGVHTLDCLSTSPIFTERTNALGISWVEESKVYPFKKLSIGNDVWIGARVMIMGGLNIGDGAVIGAGAIVTKDVPPYAVVAGVPAKIIRYRFNEETIDCLLKIKWWNLSEEELTERIGLFQNSDVNQKELGKVFNNSNEE</sequence>
<evidence type="ECO:0000256" key="2">
    <source>
        <dbReference type="ARBA" id="ARBA00022679"/>
    </source>
</evidence>
<dbReference type="PANTHER" id="PTHR43300">
    <property type="entry name" value="ACETYLTRANSFERASE"/>
    <property type="match status" value="1"/>
</dbReference>
<dbReference type="InterPro" id="IPR018357">
    <property type="entry name" value="Hexapep_transf_CS"/>
</dbReference>
<evidence type="ECO:0000256" key="4">
    <source>
        <dbReference type="ARBA" id="ARBA00023315"/>
    </source>
</evidence>
<dbReference type="PROSITE" id="PS00101">
    <property type="entry name" value="HEXAPEP_TRANSFERASES"/>
    <property type="match status" value="1"/>
</dbReference>
<dbReference type="EMBL" id="RQYF01000054">
    <property type="protein sequence ID" value="RRD89312.1"/>
    <property type="molecule type" value="Genomic_DNA"/>
</dbReference>
<keyword evidence="2 5" id="KW-0808">Transferase</keyword>
<name>A0A3P2A1M2_9BACE</name>
<dbReference type="GO" id="GO:0016746">
    <property type="term" value="F:acyltransferase activity"/>
    <property type="evidence" value="ECO:0007669"/>
    <property type="project" value="UniProtKB-KW"/>
</dbReference>
<dbReference type="InterPro" id="IPR001451">
    <property type="entry name" value="Hexapep"/>
</dbReference>
<dbReference type="Pfam" id="PF00132">
    <property type="entry name" value="Hexapep"/>
    <property type="match status" value="1"/>
</dbReference>
<dbReference type="PANTHER" id="PTHR43300:SF11">
    <property type="entry name" value="ACETYLTRANSFERASE RV3034C-RELATED"/>
    <property type="match status" value="1"/>
</dbReference>
<evidence type="ECO:0000256" key="3">
    <source>
        <dbReference type="ARBA" id="ARBA00022737"/>
    </source>
</evidence>
<accession>A0A3P2A1M2</accession>
<comment type="caution">
    <text evidence="5">The sequence shown here is derived from an EMBL/GenBank/DDBJ whole genome shotgun (WGS) entry which is preliminary data.</text>
</comment>
<evidence type="ECO:0000313" key="5">
    <source>
        <dbReference type="EMBL" id="RRD89312.1"/>
    </source>
</evidence>
<evidence type="ECO:0000313" key="6">
    <source>
        <dbReference type="Proteomes" id="UP000279562"/>
    </source>
</evidence>
<dbReference type="CDD" id="cd03349">
    <property type="entry name" value="LbH_XAT"/>
    <property type="match status" value="1"/>
</dbReference>
<protein>
    <submittedName>
        <fullName evidence="5">Antibiotic acetyltransferase</fullName>
    </submittedName>
</protein>
<organism evidence="5 6">
    <name type="scientific">Prevotella heparinolytica</name>
    <dbReference type="NCBI Taxonomy" id="28113"/>
    <lineage>
        <taxon>Bacteria</taxon>
        <taxon>Pseudomonadati</taxon>
        <taxon>Bacteroidota</taxon>
        <taxon>Bacteroidia</taxon>
        <taxon>Bacteroidales</taxon>
        <taxon>Bacteroidaceae</taxon>
        <taxon>Bacteroides</taxon>
    </lineage>
</organism>
<keyword evidence="6" id="KW-1185">Reference proteome</keyword>
<keyword evidence="3" id="KW-0677">Repeat</keyword>
<dbReference type="AlphaFoldDB" id="A0A3P2A1M2"/>
<keyword evidence="4" id="KW-0012">Acyltransferase</keyword>
<comment type="similarity">
    <text evidence="1">Belongs to the transferase hexapeptide repeat family.</text>
</comment>
<dbReference type="InterPro" id="IPR050179">
    <property type="entry name" value="Trans_hexapeptide_repeat"/>
</dbReference>
<reference evidence="5 6" key="1">
    <citation type="submission" date="2018-11" db="EMBL/GenBank/DDBJ databases">
        <title>Genomes From Bacteria Associated with the Canine Oral Cavity: a Test Case for Automated Genome-Based Taxonomic Assignment.</title>
        <authorList>
            <person name="Coil D.A."/>
            <person name="Jospin G."/>
            <person name="Darling A.E."/>
            <person name="Wallis C."/>
            <person name="Davis I.J."/>
            <person name="Harris S."/>
            <person name="Eisen J.A."/>
            <person name="Holcombe L.J."/>
            <person name="O'Flynn C."/>
        </authorList>
    </citation>
    <scope>NUCLEOTIDE SEQUENCE [LARGE SCALE GENOMIC DNA]</scope>
    <source>
        <strain evidence="5 6">OH1047_COT-310</strain>
    </source>
</reference>
<dbReference type="Gene3D" id="2.160.10.10">
    <property type="entry name" value="Hexapeptide repeat proteins"/>
    <property type="match status" value="1"/>
</dbReference>